<evidence type="ECO:0000256" key="8">
    <source>
        <dbReference type="SAM" id="MobiDB-lite"/>
    </source>
</evidence>
<evidence type="ECO:0000313" key="11">
    <source>
        <dbReference type="Proteomes" id="UP000445000"/>
    </source>
</evidence>
<dbReference type="GO" id="GO:0005886">
    <property type="term" value="C:plasma membrane"/>
    <property type="evidence" value="ECO:0007669"/>
    <property type="project" value="UniProtKB-SubCell"/>
</dbReference>
<keyword evidence="6" id="KW-0843">Virulence</keyword>
<gene>
    <name evidence="10" type="ORF">GCM10011487_43760</name>
</gene>
<evidence type="ECO:0000256" key="4">
    <source>
        <dbReference type="ARBA" id="ARBA00022692"/>
    </source>
</evidence>
<evidence type="ECO:0000256" key="6">
    <source>
        <dbReference type="ARBA" id="ARBA00023026"/>
    </source>
</evidence>
<dbReference type="InterPro" id="IPR006135">
    <property type="entry name" value="T3SS_substrate_exporter"/>
</dbReference>
<dbReference type="AlphaFoldDB" id="A0A829YIN5"/>
<proteinExistence type="inferred from homology"/>
<evidence type="ECO:0000256" key="1">
    <source>
        <dbReference type="ARBA" id="ARBA00004651"/>
    </source>
</evidence>
<comment type="caution">
    <text evidence="10">The sequence shown here is derived from an EMBL/GenBank/DDBJ whole genome shotgun (WGS) entry which is preliminary data.</text>
</comment>
<feature type="transmembrane region" description="Helical" evidence="9">
    <location>
        <begin position="142"/>
        <end position="163"/>
    </location>
</feature>
<keyword evidence="11" id="KW-1185">Reference proteome</keyword>
<keyword evidence="3" id="KW-1003">Cell membrane</keyword>
<evidence type="ECO:0000256" key="5">
    <source>
        <dbReference type="ARBA" id="ARBA00022989"/>
    </source>
</evidence>
<dbReference type="Proteomes" id="UP000445000">
    <property type="component" value="Unassembled WGS sequence"/>
</dbReference>
<feature type="compositionally biased region" description="Basic and acidic residues" evidence="8">
    <location>
        <begin position="9"/>
        <end position="28"/>
    </location>
</feature>
<organism evidence="10 11">
    <name type="scientific">Steroidobacter agaridevorans</name>
    <dbReference type="NCBI Taxonomy" id="2695856"/>
    <lineage>
        <taxon>Bacteria</taxon>
        <taxon>Pseudomonadati</taxon>
        <taxon>Pseudomonadota</taxon>
        <taxon>Gammaproteobacteria</taxon>
        <taxon>Steroidobacterales</taxon>
        <taxon>Steroidobacteraceae</taxon>
        <taxon>Steroidobacter</taxon>
    </lineage>
</organism>
<evidence type="ECO:0000256" key="7">
    <source>
        <dbReference type="ARBA" id="ARBA00023136"/>
    </source>
</evidence>
<dbReference type="InterPro" id="IPR029025">
    <property type="entry name" value="T3SS_substrate_exporter_C"/>
</dbReference>
<dbReference type="Gene3D" id="3.40.1690.10">
    <property type="entry name" value="secretion proteins EscU"/>
    <property type="match status" value="1"/>
</dbReference>
<evidence type="ECO:0000256" key="3">
    <source>
        <dbReference type="ARBA" id="ARBA00022475"/>
    </source>
</evidence>
<dbReference type="PANTHER" id="PTHR30531:SF14">
    <property type="entry name" value="SURFACE PRESENTATION OF ANTIGENS PROTEIN SPAS"/>
    <property type="match status" value="1"/>
</dbReference>
<dbReference type="GO" id="GO:0009306">
    <property type="term" value="P:protein secretion"/>
    <property type="evidence" value="ECO:0007669"/>
    <property type="project" value="InterPro"/>
</dbReference>
<feature type="transmembrane region" description="Helical" evidence="9">
    <location>
        <begin position="92"/>
        <end position="121"/>
    </location>
</feature>
<dbReference type="PANTHER" id="PTHR30531">
    <property type="entry name" value="FLAGELLAR BIOSYNTHETIC PROTEIN FLHB"/>
    <property type="match status" value="1"/>
</dbReference>
<dbReference type="InterPro" id="IPR006307">
    <property type="entry name" value="BsaZ-like"/>
</dbReference>
<feature type="transmembrane region" description="Helical" evidence="9">
    <location>
        <begin position="33"/>
        <end position="54"/>
    </location>
</feature>
<keyword evidence="4 9" id="KW-0812">Transmembrane</keyword>
<evidence type="ECO:0000256" key="2">
    <source>
        <dbReference type="ARBA" id="ARBA00010690"/>
    </source>
</evidence>
<keyword evidence="7 9" id="KW-0472">Membrane</keyword>
<protein>
    <submittedName>
        <fullName evidence="10">EscU/YscU/HrcU family type III secretion system export apparatus switch protein</fullName>
    </submittedName>
</protein>
<evidence type="ECO:0000313" key="10">
    <source>
        <dbReference type="EMBL" id="GFE82376.1"/>
    </source>
</evidence>
<dbReference type="EMBL" id="BLJN01000004">
    <property type="protein sequence ID" value="GFE82376.1"/>
    <property type="molecule type" value="Genomic_DNA"/>
</dbReference>
<keyword evidence="5 9" id="KW-1133">Transmembrane helix</keyword>
<evidence type="ECO:0000256" key="9">
    <source>
        <dbReference type="SAM" id="Phobius"/>
    </source>
</evidence>
<dbReference type="NCBIfam" id="TIGR01404">
    <property type="entry name" value="FlhB_rel_III"/>
    <property type="match status" value="1"/>
</dbReference>
<reference evidence="11" key="1">
    <citation type="submission" date="2020-01" db="EMBL/GenBank/DDBJ databases">
        <title>'Steroidobacter agaridevorans' sp. nov., agar-degrading bacteria isolated from rhizosphere soils.</title>
        <authorList>
            <person name="Ikenaga M."/>
            <person name="Kataoka M."/>
            <person name="Murouchi A."/>
            <person name="Katsuragi S."/>
            <person name="Sakai M."/>
        </authorList>
    </citation>
    <scope>NUCLEOTIDE SEQUENCE [LARGE SCALE GENOMIC DNA]</scope>
    <source>
        <strain evidence="11">YU21-B</strain>
    </source>
</reference>
<feature type="transmembrane region" description="Helical" evidence="9">
    <location>
        <begin position="183"/>
        <end position="211"/>
    </location>
</feature>
<sequence>MSQPSTQAKTERPTTKRLRDLRRKGDVPKSADVPATAVVLVAVIYFSLTGAQFVTGLTALLEKAVTADFRTLDSARSVAAWTRGLLMEAANLIWPFVLVLILASALASFLQVGGVFSLEAIKPQLSRVSPIAGMKRIFSRQSLVELLKLSVKTLLLIAVIWLLGRQLISTLLQSHWLGTAQLLPLSMHVLGTLSWAALGGFLLIMIFDVWFQRWDHHRRNMMTIEEVRREHREMEGDPQIRSRRRQLHQEVSNATMLQNLRRANVIVVNPTHIAVALYYEAGETALPIVVAKGEGELAREIRRIAEEQGIPVMRNVDLARRLQATAAIDQYIPDELIEPVAEVLRWASSLAREP</sequence>
<name>A0A829YIN5_9GAMM</name>
<dbReference type="Pfam" id="PF01312">
    <property type="entry name" value="Bac_export_2"/>
    <property type="match status" value="1"/>
</dbReference>
<dbReference type="PRINTS" id="PR00950">
    <property type="entry name" value="TYPE3IMSPROT"/>
</dbReference>
<feature type="region of interest" description="Disordered" evidence="8">
    <location>
        <begin position="1"/>
        <end position="28"/>
    </location>
</feature>
<dbReference type="RefSeq" id="WP_161814027.1">
    <property type="nucleotide sequence ID" value="NZ_BLJN01000004.1"/>
</dbReference>
<accession>A0A829YIN5</accession>
<comment type="subcellular location">
    <subcellularLocation>
        <location evidence="1">Cell membrane</location>
        <topology evidence="1">Multi-pass membrane protein</topology>
    </subcellularLocation>
</comment>
<dbReference type="SUPFAM" id="SSF160544">
    <property type="entry name" value="EscU C-terminal domain-like"/>
    <property type="match status" value="1"/>
</dbReference>
<comment type="similarity">
    <text evidence="2">Belongs to the type III secretion exporter family.</text>
</comment>